<feature type="compositionally biased region" description="Polar residues" evidence="1">
    <location>
        <begin position="38"/>
        <end position="53"/>
    </location>
</feature>
<protein>
    <recommendedName>
        <fullName evidence="2">PH domain-containing protein</fullName>
    </recommendedName>
</protein>
<name>A0A8S1EIR3_9PELO</name>
<evidence type="ECO:0000313" key="3">
    <source>
        <dbReference type="EMBL" id="CAB3401825.1"/>
    </source>
</evidence>
<feature type="domain" description="PH" evidence="2">
    <location>
        <begin position="990"/>
        <end position="1116"/>
    </location>
</feature>
<keyword evidence="4" id="KW-1185">Reference proteome</keyword>
<feature type="compositionally biased region" description="Basic and acidic residues" evidence="1">
    <location>
        <begin position="22"/>
        <end position="37"/>
    </location>
</feature>
<dbReference type="EMBL" id="CADEPM010000003">
    <property type="protein sequence ID" value="CAB3401825.1"/>
    <property type="molecule type" value="Genomic_DNA"/>
</dbReference>
<dbReference type="Pfam" id="PF08174">
    <property type="entry name" value="Anillin"/>
    <property type="match status" value="1"/>
</dbReference>
<feature type="compositionally biased region" description="Low complexity" evidence="1">
    <location>
        <begin position="151"/>
        <end position="172"/>
    </location>
</feature>
<evidence type="ECO:0000256" key="1">
    <source>
        <dbReference type="SAM" id="MobiDB-lite"/>
    </source>
</evidence>
<proteinExistence type="predicted"/>
<reference evidence="3 4" key="1">
    <citation type="submission" date="2020-04" db="EMBL/GenBank/DDBJ databases">
        <authorList>
            <person name="Laetsch R D."/>
            <person name="Stevens L."/>
            <person name="Kumar S."/>
            <person name="Blaxter L. M."/>
        </authorList>
    </citation>
    <scope>NUCLEOTIDE SEQUENCE [LARGE SCALE GENOMIC DNA]</scope>
</reference>
<feature type="region of interest" description="Disordered" evidence="1">
    <location>
        <begin position="144"/>
        <end position="172"/>
    </location>
</feature>
<feature type="region of interest" description="Disordered" evidence="1">
    <location>
        <begin position="1"/>
        <end position="91"/>
    </location>
</feature>
<dbReference type="Proteomes" id="UP000494206">
    <property type="component" value="Unassembled WGS sequence"/>
</dbReference>
<dbReference type="AlphaFoldDB" id="A0A8S1EIR3"/>
<dbReference type="GO" id="GO:0000915">
    <property type="term" value="P:actomyosin contractile ring assembly"/>
    <property type="evidence" value="ECO:0007669"/>
    <property type="project" value="TreeGrafter"/>
</dbReference>
<organism evidence="3 4">
    <name type="scientific">Caenorhabditis bovis</name>
    <dbReference type="NCBI Taxonomy" id="2654633"/>
    <lineage>
        <taxon>Eukaryota</taxon>
        <taxon>Metazoa</taxon>
        <taxon>Ecdysozoa</taxon>
        <taxon>Nematoda</taxon>
        <taxon>Chromadorea</taxon>
        <taxon>Rhabditida</taxon>
        <taxon>Rhabditina</taxon>
        <taxon>Rhabditomorpha</taxon>
        <taxon>Rhabditoidea</taxon>
        <taxon>Rhabditidae</taxon>
        <taxon>Peloderinae</taxon>
        <taxon>Caenorhabditis</taxon>
    </lineage>
</organism>
<dbReference type="GO" id="GO:0005826">
    <property type="term" value="C:actomyosin contractile ring"/>
    <property type="evidence" value="ECO:0007669"/>
    <property type="project" value="TreeGrafter"/>
</dbReference>
<dbReference type="InterPro" id="IPR012966">
    <property type="entry name" value="AHD"/>
</dbReference>
<accession>A0A8S1EIR3</accession>
<evidence type="ECO:0000313" key="4">
    <source>
        <dbReference type="Proteomes" id="UP000494206"/>
    </source>
</evidence>
<evidence type="ECO:0000259" key="2">
    <source>
        <dbReference type="PROSITE" id="PS50003"/>
    </source>
</evidence>
<feature type="region of interest" description="Disordered" evidence="1">
    <location>
        <begin position="500"/>
        <end position="529"/>
    </location>
</feature>
<dbReference type="Pfam" id="PF00169">
    <property type="entry name" value="PH"/>
    <property type="match status" value="1"/>
</dbReference>
<dbReference type="InterPro" id="IPR011993">
    <property type="entry name" value="PH-like_dom_sf"/>
</dbReference>
<comment type="caution">
    <text evidence="3">The sequence shown here is derived from an EMBL/GenBank/DDBJ whole genome shotgun (WGS) entry which is preliminary data.</text>
</comment>
<dbReference type="GO" id="GO:0000281">
    <property type="term" value="P:mitotic cytokinesis"/>
    <property type="evidence" value="ECO:0007669"/>
    <property type="project" value="TreeGrafter"/>
</dbReference>
<feature type="compositionally biased region" description="Polar residues" evidence="1">
    <location>
        <begin position="504"/>
        <end position="519"/>
    </location>
</feature>
<dbReference type="Gene3D" id="2.30.29.30">
    <property type="entry name" value="Pleckstrin-homology domain (PH domain)/Phosphotyrosine-binding domain (PTB)"/>
    <property type="match status" value="1"/>
</dbReference>
<dbReference type="GO" id="GO:0031106">
    <property type="term" value="P:septin ring organization"/>
    <property type="evidence" value="ECO:0007669"/>
    <property type="project" value="TreeGrafter"/>
</dbReference>
<dbReference type="InterPro" id="IPR037840">
    <property type="entry name" value="PH_Anillin"/>
</dbReference>
<dbReference type="PANTHER" id="PTHR21538:SF11">
    <property type="entry name" value="ANILLIN-LIKE PROTEIN 1"/>
    <property type="match status" value="1"/>
</dbReference>
<sequence length="1126" mass="125098">MDEQVDQIMDRIRQRQSQLIGETKENEDVIPEVRKNEQVPQSPTKVFGVSKTNINEEPRTPGLFKPAEPKDDSPPKSAAIPAPEQTSTRKARFSQLAQELDNFECDFQTHYNKPKEAYMKGRSPRLSIGETRPSVLCTPAGAAALRTGKTPPSSKSSSNVAASSPPKVSPNKSVSMEIVRHAEFEDRRIKFAHPLVNVNYLTNESASGSSVNDTVSTVLGGSSEMMNVTTSSLSCDFSIDRRLTIENTIINSQTCDNRDEILRQKVGEMPNASSDYGAHTFMRAKPRTTTTVVEPNETLTELPKVSMVVGTPKPFSRETIHSKYSPVHFNPKSTSSPKLNESTMALSPAKSAALESARAKTIRDQFEQKVKESQAPAPAPAPIPTPRHPIGATPHHHVAPHQKTLFQPEREKDDVHTPTLPGGVQTQWRGQHNTPVVKGARAEEPTVTDIVGPGQSKLKNLRSRWEFSSATGTPIHPDATEDSLIAAAIKMKETALPKKIATRRGNSQSSVPQVRSVTASPAAKNQRYDDEVLEDDVFEDDVPESNQEYDPVCGDEGEISGDELASTDASRIIDQAFDFMERGGSKMGTPSPYRPSLDGSAPIAQSEDISLRKRVVAEIIEEEDVPMGDDDEEEEEVERTIETTTTSATIREESHIEREWNERKNESRLPYSVSFYRKIQKERVATVETPKPVEPSAPMPLTSAHVLKQLTSGAGESSSSSPLHREFEDVESLKKRLRNAIKVEEEHISQSRRALTLCRQTDAFRGSREEIEMQRALLIAIERQRALLGEYERVQRDGPRIIEGPRGDVTLSQLQVNLSRDFVQMNIASARKSPEVYYFVAVLKWGEQVEVSKLVPSDAAMNRKGALDFPMPLQLKSIPPDFKAIVEIYGQRTQRECISHEDKYKLKGATLKSKVSFAHRALSKGAENQSMYIPPSSSSSTVGSCFNMLGSFTFDINTPSKKAIEMCHPIHPLDGAAMIKLKKRAVEGVDIVHKGFLSMYQRTREGLGSWTRYWCVLDGGEMKFWRHPEDEGQKNWLVLLDLATCIRSDGASTVSDICPYPNSFHIDVWVPKEDAAVRPDATLSSPNDIEQLRVMLAADTPADLTSWLSVINSSSRQLCTWRNPIF</sequence>
<dbReference type="CDD" id="cd01263">
    <property type="entry name" value="PH_anillin"/>
    <property type="match status" value="1"/>
</dbReference>
<dbReference type="SMART" id="SM00233">
    <property type="entry name" value="PH"/>
    <property type="match status" value="1"/>
</dbReference>
<dbReference type="InterPro" id="IPR001849">
    <property type="entry name" value="PH_domain"/>
</dbReference>
<gene>
    <name evidence="3" type="ORF">CBOVIS_LOCUS4515</name>
</gene>
<dbReference type="OrthoDB" id="5915976at2759"/>
<dbReference type="SUPFAM" id="SSF50729">
    <property type="entry name" value="PH domain-like"/>
    <property type="match status" value="1"/>
</dbReference>
<dbReference type="InterPro" id="IPR051364">
    <property type="entry name" value="Cytokinesis/Rho-signaling"/>
</dbReference>
<dbReference type="PROSITE" id="PS50003">
    <property type="entry name" value="PH_DOMAIN"/>
    <property type="match status" value="1"/>
</dbReference>
<dbReference type="PANTHER" id="PTHR21538">
    <property type="entry name" value="ANILLIN/RHOTEKIN RTKN"/>
    <property type="match status" value="1"/>
</dbReference>